<sequence length="275" mass="30390">MDLHSAAMRFDDTTATDAYSSATFKCQFEVLSYSKIDGVAVKKRQISTGPDVTIPARRVVTIHGQTYLIGHGAPDYWRDSVIRINYVIQGADGIASLTTIAAELAGTAATTAYAALVFSKYLPDTEDSSKYPPQYEIFLAGGESAPANSLISLNSVWYLVKQSYISTSGLRISLSNIIESPNFENATFKSRVYSPITDAYTDTSSTVKVFRVKWSEHFEYFSKSSEPYERGDHTIITLKAITPDPPDTITMSDGTWRVLSTQDEGLTWSCHVRRA</sequence>
<dbReference type="Proteomes" id="UP000019812">
    <property type="component" value="Unassembled WGS sequence"/>
</dbReference>
<reference evidence="1 2" key="1">
    <citation type="submission" date="2014-07" db="EMBL/GenBank/DDBJ databases">
        <title>Expanding our view of genomic diversity in Candidatus Accumulibacter clades.</title>
        <authorList>
            <person name="Skennerton C.T."/>
            <person name="Barr J.J."/>
            <person name="Slater F.R."/>
            <person name="Bond P.L."/>
            <person name="Tyson G.W."/>
        </authorList>
    </citation>
    <scope>NUCLEOTIDE SEQUENCE [LARGE SCALE GENOMIC DNA]</scope>
    <source>
        <strain evidence="2">SK-01</strain>
    </source>
</reference>
<accession>A0A084XW76</accession>
<dbReference type="AlphaFoldDB" id="A0A084XW76"/>
<protein>
    <submittedName>
        <fullName evidence="1">Uncharacterized protein</fullName>
    </submittedName>
</protein>
<organism evidence="1 2">
    <name type="scientific">Candidatus Accumulibacter vicinus</name>
    <dbReference type="NCBI Taxonomy" id="2954382"/>
    <lineage>
        <taxon>Bacteria</taxon>
        <taxon>Pseudomonadati</taxon>
        <taxon>Pseudomonadota</taxon>
        <taxon>Betaproteobacteria</taxon>
        <taxon>Candidatus Accumulibacter</taxon>
    </lineage>
</organism>
<gene>
    <name evidence="1" type="ORF">CAPSK01_003984</name>
</gene>
<dbReference type="EMBL" id="JDSS02000038">
    <property type="protein sequence ID" value="KFB66720.1"/>
    <property type="molecule type" value="Genomic_DNA"/>
</dbReference>
<dbReference type="STRING" id="1457154.CAPSK01_003984"/>
<evidence type="ECO:0000313" key="2">
    <source>
        <dbReference type="Proteomes" id="UP000019812"/>
    </source>
</evidence>
<name>A0A084XW76_9PROT</name>
<proteinExistence type="predicted"/>
<comment type="caution">
    <text evidence="1">The sequence shown here is derived from an EMBL/GenBank/DDBJ whole genome shotgun (WGS) entry which is preliminary data.</text>
</comment>
<evidence type="ECO:0000313" key="1">
    <source>
        <dbReference type="EMBL" id="KFB66720.1"/>
    </source>
</evidence>
<dbReference type="RefSeq" id="WP_273703953.1">
    <property type="nucleotide sequence ID" value="NZ_JDSS02000038.1"/>
</dbReference>